<dbReference type="OrthoDB" id="69983at2759"/>
<dbReference type="PANTHER" id="PTHR35796">
    <property type="entry name" value="HYPOTHETICAL CYTOSOLIC PROTEIN"/>
    <property type="match status" value="1"/>
</dbReference>
<name>A0A8K1CE32_PYTOL</name>
<dbReference type="PANTHER" id="PTHR35796:SF3">
    <property type="entry name" value="BHLH DOMAIN-CONTAINING PROTEIN"/>
    <property type="match status" value="1"/>
</dbReference>
<organism evidence="1 2">
    <name type="scientific">Pythium oligandrum</name>
    <name type="common">Mycoparasitic fungus</name>
    <dbReference type="NCBI Taxonomy" id="41045"/>
    <lineage>
        <taxon>Eukaryota</taxon>
        <taxon>Sar</taxon>
        <taxon>Stramenopiles</taxon>
        <taxon>Oomycota</taxon>
        <taxon>Peronosporomycetes</taxon>
        <taxon>Pythiales</taxon>
        <taxon>Pythiaceae</taxon>
        <taxon>Pythium</taxon>
    </lineage>
</organism>
<keyword evidence="2" id="KW-1185">Reference proteome</keyword>
<evidence type="ECO:0000313" key="1">
    <source>
        <dbReference type="EMBL" id="TMW61495.1"/>
    </source>
</evidence>
<gene>
    <name evidence="1" type="ORF">Poli38472_012686</name>
</gene>
<dbReference type="EMBL" id="SPLM01000076">
    <property type="protein sequence ID" value="TMW61495.1"/>
    <property type="molecule type" value="Genomic_DNA"/>
</dbReference>
<accession>A0A8K1CE32</accession>
<dbReference type="Proteomes" id="UP000794436">
    <property type="component" value="Unassembled WGS sequence"/>
</dbReference>
<sequence length="468" mass="53484">MAWPSEDDAAALLDAALYITGENDGAAFLMEDTAFTRDLAYTFASDRDVFSLLHVEGLEEPEETAIETNAQGTSVEENHGAVEDIGGTQDEDVIKKEVIEPPAQTASTKKRRTNRKREELIFLRSTVDELEGRLLKLKERQLRYEGTEDGDDSERNERKQSQMMTTVWENIANRQFEQRRQAEAENTRLRVMLEEQIRVAKTLERVMRKRSRSIDLLPPQESDKTKCVRSWNVLDDDSVFDTLINNLVVMYAEVDLILADRRLRSPPPFRDISLRNDVTLGTAVETCDCCILPFDFERTAAAVWRQYHKKSSPETGHDIHLQRAERAENTVTSEFEGNMRTLQSEYRGKIAVRRFVEASRVVIVWEVLVELLRIAGSPLDGVIMRHKKWEIIQPAPYQYTTNSPATLVRAYQLATPEILPIHEHADPSVTRSEHEKKAGMLTSFVLRSMELQLDTNHVAVENILLEGS</sequence>
<dbReference type="AlphaFoldDB" id="A0A8K1CE32"/>
<comment type="caution">
    <text evidence="1">The sequence shown here is derived from an EMBL/GenBank/DDBJ whole genome shotgun (WGS) entry which is preliminary data.</text>
</comment>
<proteinExistence type="predicted"/>
<reference evidence="1" key="1">
    <citation type="submission" date="2019-03" db="EMBL/GenBank/DDBJ databases">
        <title>Long read genome sequence of the mycoparasitic Pythium oligandrum ATCC 38472 isolated from sugarbeet rhizosphere.</title>
        <authorList>
            <person name="Gaulin E."/>
        </authorList>
    </citation>
    <scope>NUCLEOTIDE SEQUENCE</scope>
    <source>
        <strain evidence="1">ATCC 38472_TT</strain>
    </source>
</reference>
<protein>
    <submittedName>
        <fullName evidence="1">Uncharacterized protein</fullName>
    </submittedName>
</protein>
<evidence type="ECO:0000313" key="2">
    <source>
        <dbReference type="Proteomes" id="UP000794436"/>
    </source>
</evidence>